<proteinExistence type="predicted"/>
<dbReference type="EnsemblMetazoa" id="GPPI040187-RA">
    <property type="protein sequence ID" value="GPPI040187-PA"/>
    <property type="gene ID" value="GPPI040187"/>
</dbReference>
<name>A0A1B0BTN1_9MUSC</name>
<evidence type="ECO:0008006" key="4">
    <source>
        <dbReference type="Google" id="ProtNLM"/>
    </source>
</evidence>
<evidence type="ECO:0000313" key="2">
    <source>
        <dbReference type="EnsemblMetazoa" id="GPPI040187-PA"/>
    </source>
</evidence>
<dbReference type="SUPFAM" id="SSF57850">
    <property type="entry name" value="RING/U-box"/>
    <property type="match status" value="1"/>
</dbReference>
<keyword evidence="3" id="KW-1185">Reference proteome</keyword>
<organism evidence="2 3">
    <name type="scientific">Glossina palpalis gambiensis</name>
    <dbReference type="NCBI Taxonomy" id="67801"/>
    <lineage>
        <taxon>Eukaryota</taxon>
        <taxon>Metazoa</taxon>
        <taxon>Ecdysozoa</taxon>
        <taxon>Arthropoda</taxon>
        <taxon>Hexapoda</taxon>
        <taxon>Insecta</taxon>
        <taxon>Pterygota</taxon>
        <taxon>Neoptera</taxon>
        <taxon>Endopterygota</taxon>
        <taxon>Diptera</taxon>
        <taxon>Brachycera</taxon>
        <taxon>Muscomorpha</taxon>
        <taxon>Hippoboscoidea</taxon>
        <taxon>Glossinidae</taxon>
        <taxon>Glossina</taxon>
    </lineage>
</organism>
<reference evidence="2" key="2">
    <citation type="submission" date="2020-05" db="UniProtKB">
        <authorList>
            <consortium name="EnsemblMetazoa"/>
        </authorList>
    </citation>
    <scope>IDENTIFICATION</scope>
    <source>
        <strain evidence="2">IAEA</strain>
    </source>
</reference>
<dbReference type="InterPro" id="IPR013083">
    <property type="entry name" value="Znf_RING/FYVE/PHD"/>
</dbReference>
<accession>A0A1B0BTN1</accession>
<feature type="region of interest" description="Disordered" evidence="1">
    <location>
        <begin position="158"/>
        <end position="177"/>
    </location>
</feature>
<reference evidence="3" key="1">
    <citation type="submission" date="2015-01" db="EMBL/GenBank/DDBJ databases">
        <authorList>
            <person name="Aksoy S."/>
            <person name="Warren W."/>
            <person name="Wilson R.K."/>
        </authorList>
    </citation>
    <scope>NUCLEOTIDE SEQUENCE [LARGE SCALE GENOMIC DNA]</scope>
    <source>
        <strain evidence="3">IAEA</strain>
    </source>
</reference>
<evidence type="ECO:0000256" key="1">
    <source>
        <dbReference type="SAM" id="MobiDB-lite"/>
    </source>
</evidence>
<dbReference type="VEuPathDB" id="VectorBase:GPPI040187"/>
<sequence>MAELLPLHPSPVIASASSTTNLCNENVNTNNCHIKTGFEHFLHKNCFNKYIENNSNCPQCGVALTSPPIKNNPINQPHMITSQQTRNQNANLGTAALQPEPIINAGVTDDKESRINRLVSAAASAQQTQLFSELKQQMTTLIQSSLEKTFRDFGAPDPSLSMPSFETRPNIPQLPPVRRNEETRPLIHPSKAVEKILSLPSEGTTPQSPGKNVLQILFMWLPRYHILPLALSEEQYKCSAMEPLQL</sequence>
<dbReference type="Proteomes" id="UP000092460">
    <property type="component" value="Unassembled WGS sequence"/>
</dbReference>
<evidence type="ECO:0000313" key="3">
    <source>
        <dbReference type="Proteomes" id="UP000092460"/>
    </source>
</evidence>
<dbReference type="EMBL" id="JXJN01020275">
    <property type="status" value="NOT_ANNOTATED_CDS"/>
    <property type="molecule type" value="Genomic_DNA"/>
</dbReference>
<protein>
    <recommendedName>
        <fullName evidence="4">RING-type domain-containing protein</fullName>
    </recommendedName>
</protein>
<dbReference type="Gene3D" id="3.30.40.10">
    <property type="entry name" value="Zinc/RING finger domain, C3HC4 (zinc finger)"/>
    <property type="match status" value="1"/>
</dbReference>
<dbReference type="AlphaFoldDB" id="A0A1B0BTN1"/>